<feature type="transmembrane region" description="Helical" evidence="2">
    <location>
        <begin position="243"/>
        <end position="266"/>
    </location>
</feature>
<dbReference type="EMBL" id="HBIX01007705">
    <property type="protein sequence ID" value="CAE0713231.1"/>
    <property type="molecule type" value="Transcribed_RNA"/>
</dbReference>
<feature type="compositionally biased region" description="Polar residues" evidence="1">
    <location>
        <begin position="39"/>
        <end position="50"/>
    </location>
</feature>
<protein>
    <submittedName>
        <fullName evidence="3">Uncharacterized protein</fullName>
    </submittedName>
</protein>
<sequence length="400" mass="44857">MGDSNDGDSEAPWESASNDQAFRAQTKAKTKPTAEERAPQTTGESSSQIASVRWDIEEDNSNNYNNIDVSFLTSDDTANVPQSNAYANVNANANAFERRSLRSKRSVSYFLHAWDIAITVFWVVFVAYHLSYNKNNEHSRSMHMILLLIISVLLAVLNAMRGFLWVWASLPSLSKMCCCGCCCNGDDYNHNDNQGIKTVSKLATNLTLWLGIVYGVISVVALFGPSSWLPWCDGFGSWCHKLIPIHTGIPIAFVVTSMVEMFRWVFLQGQLVSSPSSLTSNQIADYYNDDVMSSHSESSRHRPWWFNRHSRNPNNTAADNLHEPLMETGGVGSTTNRQPSWALMSWIPFRRSRNVNGNTNTNANDGDVINGDEEDVESVLNSLGEDWASRAESDPYWWTR</sequence>
<accession>A0A7S4EHE3</accession>
<gene>
    <name evidence="3" type="ORF">PAUS00366_LOCUS5983</name>
</gene>
<keyword evidence="2" id="KW-0472">Membrane</keyword>
<keyword evidence="2" id="KW-0812">Transmembrane</keyword>
<name>A0A7S4EHE3_9STRA</name>
<feature type="region of interest" description="Disordered" evidence="1">
    <location>
        <begin position="1"/>
        <end position="50"/>
    </location>
</feature>
<dbReference type="AlphaFoldDB" id="A0A7S4EHE3"/>
<reference evidence="3" key="1">
    <citation type="submission" date="2021-01" db="EMBL/GenBank/DDBJ databases">
        <authorList>
            <person name="Corre E."/>
            <person name="Pelletier E."/>
            <person name="Niang G."/>
            <person name="Scheremetjew M."/>
            <person name="Finn R."/>
            <person name="Kale V."/>
            <person name="Holt S."/>
            <person name="Cochrane G."/>
            <person name="Meng A."/>
            <person name="Brown T."/>
            <person name="Cohen L."/>
        </authorList>
    </citation>
    <scope>NUCLEOTIDE SEQUENCE</scope>
    <source>
        <strain evidence="3">10249 10 AB</strain>
    </source>
</reference>
<keyword evidence="2" id="KW-1133">Transmembrane helix</keyword>
<evidence type="ECO:0000313" key="3">
    <source>
        <dbReference type="EMBL" id="CAE0713231.1"/>
    </source>
</evidence>
<evidence type="ECO:0000256" key="2">
    <source>
        <dbReference type="SAM" id="Phobius"/>
    </source>
</evidence>
<feature type="transmembrane region" description="Helical" evidence="2">
    <location>
        <begin position="206"/>
        <end position="223"/>
    </location>
</feature>
<proteinExistence type="predicted"/>
<organism evidence="3">
    <name type="scientific">Pseudo-nitzschia australis</name>
    <dbReference type="NCBI Taxonomy" id="44445"/>
    <lineage>
        <taxon>Eukaryota</taxon>
        <taxon>Sar</taxon>
        <taxon>Stramenopiles</taxon>
        <taxon>Ochrophyta</taxon>
        <taxon>Bacillariophyta</taxon>
        <taxon>Bacillariophyceae</taxon>
        <taxon>Bacillariophycidae</taxon>
        <taxon>Bacillariales</taxon>
        <taxon>Bacillariaceae</taxon>
        <taxon>Pseudo-nitzschia</taxon>
    </lineage>
</organism>
<feature type="transmembrane region" description="Helical" evidence="2">
    <location>
        <begin position="142"/>
        <end position="166"/>
    </location>
</feature>
<feature type="transmembrane region" description="Helical" evidence="2">
    <location>
        <begin position="109"/>
        <end position="130"/>
    </location>
</feature>
<evidence type="ECO:0000256" key="1">
    <source>
        <dbReference type="SAM" id="MobiDB-lite"/>
    </source>
</evidence>
<feature type="compositionally biased region" description="Acidic residues" evidence="1">
    <location>
        <begin position="1"/>
        <end position="11"/>
    </location>
</feature>